<protein>
    <recommendedName>
        <fullName evidence="4">Orphan protein</fullName>
    </recommendedName>
</protein>
<reference evidence="2 3" key="1">
    <citation type="submission" date="2020-08" db="EMBL/GenBank/DDBJ databases">
        <title>Description of novel Pseudomonas species.</title>
        <authorList>
            <person name="Duman M."/>
            <person name="Mulet M."/>
            <person name="Altun S."/>
            <person name="Saticioglu I.B."/>
            <person name="Lalucat J."/>
            <person name="Garcia-Valdes E."/>
        </authorList>
    </citation>
    <scope>NUCLEOTIDE SEQUENCE [LARGE SCALE GENOMIC DNA]</scope>
    <source>
        <strain evidence="2 3">P66</strain>
    </source>
</reference>
<dbReference type="EMBL" id="JACOPV010000008">
    <property type="protein sequence ID" value="MBM5458691.1"/>
    <property type="molecule type" value="Genomic_DNA"/>
</dbReference>
<evidence type="ECO:0000256" key="1">
    <source>
        <dbReference type="SAM" id="Phobius"/>
    </source>
</evidence>
<feature type="transmembrane region" description="Helical" evidence="1">
    <location>
        <begin position="54"/>
        <end position="72"/>
    </location>
</feature>
<organism evidence="2 3">
    <name type="scientific">Pseudomonas arcuscaelestis</name>
    <dbReference type="NCBI Taxonomy" id="2710591"/>
    <lineage>
        <taxon>Bacteria</taxon>
        <taxon>Pseudomonadati</taxon>
        <taxon>Pseudomonadota</taxon>
        <taxon>Gammaproteobacteria</taxon>
        <taxon>Pseudomonadales</taxon>
        <taxon>Pseudomonadaceae</taxon>
        <taxon>Pseudomonas</taxon>
    </lineage>
</organism>
<keyword evidence="1" id="KW-0812">Transmembrane</keyword>
<evidence type="ECO:0000313" key="2">
    <source>
        <dbReference type="EMBL" id="MBM5458691.1"/>
    </source>
</evidence>
<keyword evidence="3" id="KW-1185">Reference proteome</keyword>
<accession>A0ABS2C0C6</accession>
<proteinExistence type="predicted"/>
<gene>
    <name evidence="2" type="ORF">H8F21_14070</name>
</gene>
<dbReference type="Proteomes" id="UP000745663">
    <property type="component" value="Unassembled WGS sequence"/>
</dbReference>
<keyword evidence="1" id="KW-1133">Transmembrane helix</keyword>
<keyword evidence="1" id="KW-0472">Membrane</keyword>
<comment type="caution">
    <text evidence="2">The sequence shown here is derived from an EMBL/GenBank/DDBJ whole genome shotgun (WGS) entry which is preliminary data.</text>
</comment>
<name>A0ABS2C0C6_9PSED</name>
<dbReference type="RefSeq" id="WP_203584630.1">
    <property type="nucleotide sequence ID" value="NZ_JACOPV010000008.1"/>
</dbReference>
<evidence type="ECO:0000313" key="3">
    <source>
        <dbReference type="Proteomes" id="UP000745663"/>
    </source>
</evidence>
<feature type="transmembrane region" description="Helical" evidence="1">
    <location>
        <begin position="27"/>
        <end position="48"/>
    </location>
</feature>
<evidence type="ECO:0008006" key="4">
    <source>
        <dbReference type="Google" id="ProtNLM"/>
    </source>
</evidence>
<sequence>MIENQQDKPQGIHVAQQLRKADKIRKIAFILSLPAIVLAVTSVLSMFGVLPAEWQLKATLLMLFIFSVNYFIKSAEAQILRSLYK</sequence>